<gene>
    <name evidence="7" type="ordered locus">Desru_1530</name>
</gene>
<evidence type="ECO:0000313" key="8">
    <source>
        <dbReference type="Proteomes" id="UP000009234"/>
    </source>
</evidence>
<dbReference type="Proteomes" id="UP000009234">
    <property type="component" value="Chromosome"/>
</dbReference>
<dbReference type="EMBL" id="CP002780">
    <property type="protein sequence ID" value="AEG59795.1"/>
    <property type="molecule type" value="Genomic_DNA"/>
</dbReference>
<protein>
    <submittedName>
        <fullName evidence="7">Periplasmic copper-binding protein</fullName>
    </submittedName>
</protein>
<dbReference type="InterPro" id="IPR006626">
    <property type="entry name" value="PbH1"/>
</dbReference>
<dbReference type="STRING" id="696281.Desru_1530"/>
<reference evidence="7 8" key="2">
    <citation type="journal article" date="2012" name="Stand. Genomic Sci.">
        <title>Complete genome sequence of the sulfate-reducing firmicute Desulfotomaculum ruminis type strain (DL(T)).</title>
        <authorList>
            <person name="Spring S."/>
            <person name="Visser M."/>
            <person name="Lu M."/>
            <person name="Copeland A."/>
            <person name="Lapidus A."/>
            <person name="Lucas S."/>
            <person name="Cheng J.F."/>
            <person name="Han C."/>
            <person name="Tapia R."/>
            <person name="Goodwin L.A."/>
            <person name="Pitluck S."/>
            <person name="Ivanova N."/>
            <person name="Land M."/>
            <person name="Hauser L."/>
            <person name="Larimer F."/>
            <person name="Rohde M."/>
            <person name="Goker M."/>
            <person name="Detter J.C."/>
            <person name="Kyrpides N.C."/>
            <person name="Woyke T."/>
            <person name="Schaap P.J."/>
            <person name="Plugge C.M."/>
            <person name="Muyzer G."/>
            <person name="Kuever J."/>
            <person name="Pereira I.A."/>
            <person name="Parshina S.N."/>
            <person name="Bernier-Latmani R."/>
            <person name="Stams A.J."/>
            <person name="Klenk H.P."/>
        </authorList>
    </citation>
    <scope>NUCLEOTIDE SEQUENCE [LARGE SCALE GENOMIC DNA]</scope>
    <source>
        <strain evidence="8">ATCC 23193 / DSM 2154 / NCIB 8452 / DL</strain>
    </source>
</reference>
<feature type="transmembrane region" description="Helical" evidence="4">
    <location>
        <begin position="456"/>
        <end position="478"/>
    </location>
</feature>
<dbReference type="NCBIfam" id="TIGR03804">
    <property type="entry name" value="para_beta_helix"/>
    <property type="match status" value="2"/>
</dbReference>
<dbReference type="InterPro" id="IPR022441">
    <property type="entry name" value="Para_beta_helix_rpt-2"/>
</dbReference>
<evidence type="ECO:0000259" key="6">
    <source>
        <dbReference type="SMART" id="SM00722"/>
    </source>
</evidence>
<evidence type="ECO:0000256" key="4">
    <source>
        <dbReference type="SAM" id="Phobius"/>
    </source>
</evidence>
<keyword evidence="3" id="KW-0833">Ubl conjugation pathway</keyword>
<dbReference type="PANTHER" id="PTHR22990:SF15">
    <property type="entry name" value="F-BOX ONLY PROTEIN 10"/>
    <property type="match status" value="1"/>
</dbReference>
<evidence type="ECO:0000256" key="5">
    <source>
        <dbReference type="SAM" id="SignalP"/>
    </source>
</evidence>
<evidence type="ECO:0000256" key="3">
    <source>
        <dbReference type="ARBA" id="ARBA00022786"/>
    </source>
</evidence>
<keyword evidence="2" id="KW-0677">Repeat</keyword>
<keyword evidence="4" id="KW-1133">Transmembrane helix</keyword>
<organism evidence="7 8">
    <name type="scientific">Desulforamulus ruminis (strain ATCC 23193 / DSM 2154 / NCIMB 8452 / DL)</name>
    <name type="common">Desulfotomaculum ruminis</name>
    <dbReference type="NCBI Taxonomy" id="696281"/>
    <lineage>
        <taxon>Bacteria</taxon>
        <taxon>Bacillati</taxon>
        <taxon>Bacillota</taxon>
        <taxon>Clostridia</taxon>
        <taxon>Eubacteriales</taxon>
        <taxon>Peptococcaceae</taxon>
        <taxon>Desulforamulus</taxon>
    </lineage>
</organism>
<dbReference type="InterPro" id="IPR012334">
    <property type="entry name" value="Pectin_lyas_fold"/>
</dbReference>
<keyword evidence="4" id="KW-0472">Membrane</keyword>
<feature type="domain" description="Carbohydrate-binding/sugar hydrolysis" evidence="6">
    <location>
        <begin position="274"/>
        <end position="383"/>
    </location>
</feature>
<dbReference type="SMART" id="SM00722">
    <property type="entry name" value="CASH"/>
    <property type="match status" value="2"/>
</dbReference>
<dbReference type="eggNOG" id="COG3420">
    <property type="taxonomic scope" value="Bacteria"/>
</dbReference>
<dbReference type="Gene3D" id="2.160.20.10">
    <property type="entry name" value="Single-stranded right-handed beta-helix, Pectin lyase-like"/>
    <property type="match status" value="1"/>
</dbReference>
<proteinExistence type="predicted"/>
<feature type="signal peptide" evidence="5">
    <location>
        <begin position="1"/>
        <end position="25"/>
    </location>
</feature>
<accession>F6DRN4</accession>
<dbReference type="PANTHER" id="PTHR22990">
    <property type="entry name" value="F-BOX ONLY PROTEIN"/>
    <property type="match status" value="1"/>
</dbReference>
<dbReference type="SMART" id="SM00710">
    <property type="entry name" value="PbH1"/>
    <property type="match status" value="8"/>
</dbReference>
<comment type="pathway">
    <text evidence="1">Protein modification; protein ubiquitination.</text>
</comment>
<name>F6DRN4_DESRL</name>
<dbReference type="RefSeq" id="WP_013841563.1">
    <property type="nucleotide sequence ID" value="NC_015589.1"/>
</dbReference>
<evidence type="ECO:0000256" key="2">
    <source>
        <dbReference type="ARBA" id="ARBA00022737"/>
    </source>
</evidence>
<feature type="chain" id="PRO_5003333402" evidence="5">
    <location>
        <begin position="26"/>
        <end position="490"/>
    </location>
</feature>
<dbReference type="KEGG" id="dru:Desru_1530"/>
<feature type="domain" description="Carbohydrate-binding/sugar hydrolysis" evidence="6">
    <location>
        <begin position="54"/>
        <end position="211"/>
    </location>
</feature>
<dbReference type="InterPro" id="IPR006633">
    <property type="entry name" value="Carb-bd_sugar_hydrolysis-dom"/>
</dbReference>
<keyword evidence="8" id="KW-1185">Reference proteome</keyword>
<evidence type="ECO:0000256" key="1">
    <source>
        <dbReference type="ARBA" id="ARBA00004906"/>
    </source>
</evidence>
<dbReference type="AlphaFoldDB" id="F6DRN4"/>
<dbReference type="HOGENOM" id="CLU_041882_0_1_9"/>
<dbReference type="InterPro" id="IPR007742">
    <property type="entry name" value="NosD_dom"/>
</dbReference>
<dbReference type="InterPro" id="IPR011050">
    <property type="entry name" value="Pectin_lyase_fold/virulence"/>
</dbReference>
<dbReference type="Pfam" id="PF05048">
    <property type="entry name" value="NosD"/>
    <property type="match status" value="2"/>
</dbReference>
<dbReference type="SUPFAM" id="SSF51126">
    <property type="entry name" value="Pectin lyase-like"/>
    <property type="match status" value="1"/>
</dbReference>
<evidence type="ECO:0000313" key="7">
    <source>
        <dbReference type="EMBL" id="AEG59795.1"/>
    </source>
</evidence>
<reference evidence="8" key="1">
    <citation type="submission" date="2011-05" db="EMBL/GenBank/DDBJ databases">
        <title>Complete sequence of Desulfotomaculum ruminis DSM 2154.</title>
        <authorList>
            <person name="Lucas S."/>
            <person name="Copeland A."/>
            <person name="Lapidus A."/>
            <person name="Cheng J.-F."/>
            <person name="Goodwin L."/>
            <person name="Pitluck S."/>
            <person name="Lu M."/>
            <person name="Detter J.C."/>
            <person name="Han C."/>
            <person name="Tapia R."/>
            <person name="Land M."/>
            <person name="Hauser L."/>
            <person name="Kyrpides N."/>
            <person name="Ivanova N."/>
            <person name="Mikhailova N."/>
            <person name="Pagani I."/>
            <person name="Stams A.J.M."/>
            <person name="Plugge C.M."/>
            <person name="Muyzer G."/>
            <person name="Kuever J."/>
            <person name="Parshina S.N."/>
            <person name="Ivanova A.E."/>
            <person name="Nazina T.N."/>
            <person name="Brambilla E."/>
            <person name="Spring S."/>
            <person name="Klenk H.-P."/>
            <person name="Woyke T."/>
        </authorList>
    </citation>
    <scope>NUCLEOTIDE SEQUENCE [LARGE SCALE GENOMIC DNA]</scope>
    <source>
        <strain evidence="8">ATCC 23193 / DSM 2154 / NCIB 8452 / DL</strain>
    </source>
</reference>
<keyword evidence="5" id="KW-0732">Signal</keyword>
<sequence length="490" mass="54335">MGRKILLCFFTILLLTLGRAGPVAAVTVEVKPGEPVGTLQQVLEEAKDGDTIQVHPGHYRGGLVIKKAVSLIGVDHPVLNGNGNGDVLTVLANGVTIKGFTITGSGKQLEQADAGIKLKSVQRVTIEGCRLVNNLFGLYLDRATDNIITHNEIKGRQKKAAAQEDETEEPLAGLHAGFAGETGDGIHLFAASGNKINHNVITQTRDGIYFNYAQGNRLIGNKISFVRYGIHYMYSDENYFEQNLLTDNVAGAALMFSKGIVLKNNVFAHSRGHRAYGILFATCDHSVAQGNLMVDNTRGLFFDTSLHNVFRGNLLDRNDVALDLISSSSDNLFVENNFMDNLQQVAMITGRVGDGNRFYAQGKGNYWHDYRGFDLDRDGIGDIPHKTGDPFTYLMAKSPAVRLFLNSPAATALEFSERMFPVIDIPKVEDRYPLSKPARMEPLDFAYQKKPIGNHWLGWCSLLMFLIALAIFSWAFGLHRRYWYWISRSE</sequence>
<keyword evidence="4" id="KW-0812">Transmembrane</keyword>
<dbReference type="InterPro" id="IPR051550">
    <property type="entry name" value="SCF-Subunits/Alg-Epimerases"/>
</dbReference>